<accession>A0AC34QFB0</accession>
<proteinExistence type="predicted"/>
<name>A0AC34QFB0_9BILA</name>
<reference evidence="2" key="1">
    <citation type="submission" date="2022-11" db="UniProtKB">
        <authorList>
            <consortium name="WormBaseParasite"/>
        </authorList>
    </citation>
    <scope>IDENTIFICATION</scope>
</reference>
<evidence type="ECO:0000313" key="1">
    <source>
        <dbReference type="Proteomes" id="UP000887576"/>
    </source>
</evidence>
<evidence type="ECO:0000313" key="2">
    <source>
        <dbReference type="WBParaSite" id="JU765_v2.g15934.t1"/>
    </source>
</evidence>
<dbReference type="Proteomes" id="UP000887576">
    <property type="component" value="Unplaced"/>
</dbReference>
<sequence>MLSERILSIIMRKKQWVVGEYPPTSSESSVINLTTADGVIDLICTILIALTTLGLTGLIFYFYRWLPKQWMTATRHLRERLAIQVLHEERLVKFCQVIGIEAKIIHEERDNIYPKVEELPLVASPGNYVDPFKCPSNLYEQICEKDKNFSCYKTLKALDNDIFLRKDDLEEVKRSRETQSAEPSKESKIQSKDSTVPKVSQGDKPQGEPRSIALV</sequence>
<dbReference type="WBParaSite" id="JU765_v2.g15934.t1">
    <property type="protein sequence ID" value="JU765_v2.g15934.t1"/>
    <property type="gene ID" value="JU765_v2.g15934"/>
</dbReference>
<protein>
    <submittedName>
        <fullName evidence="2">Uncharacterized protein</fullName>
    </submittedName>
</protein>
<organism evidence="1 2">
    <name type="scientific">Panagrolaimus sp. JU765</name>
    <dbReference type="NCBI Taxonomy" id="591449"/>
    <lineage>
        <taxon>Eukaryota</taxon>
        <taxon>Metazoa</taxon>
        <taxon>Ecdysozoa</taxon>
        <taxon>Nematoda</taxon>
        <taxon>Chromadorea</taxon>
        <taxon>Rhabditida</taxon>
        <taxon>Tylenchina</taxon>
        <taxon>Panagrolaimomorpha</taxon>
        <taxon>Panagrolaimoidea</taxon>
        <taxon>Panagrolaimidae</taxon>
        <taxon>Panagrolaimus</taxon>
    </lineage>
</organism>